<dbReference type="Proteomes" id="UP001154259">
    <property type="component" value="Unassembled WGS sequence"/>
</dbReference>
<dbReference type="GO" id="GO:0005886">
    <property type="term" value="C:plasma membrane"/>
    <property type="evidence" value="ECO:0007669"/>
    <property type="project" value="TreeGrafter"/>
</dbReference>
<dbReference type="Pfam" id="PF04085">
    <property type="entry name" value="MreC"/>
    <property type="match status" value="1"/>
</dbReference>
<dbReference type="InterPro" id="IPR042175">
    <property type="entry name" value="Cell/Rod_MreC_2"/>
</dbReference>
<dbReference type="PANTHER" id="PTHR34138">
    <property type="entry name" value="CELL SHAPE-DETERMINING PROTEIN MREC"/>
    <property type="match status" value="1"/>
</dbReference>
<evidence type="ECO:0000313" key="9">
    <source>
        <dbReference type="EMBL" id="CAI3925573.1"/>
    </source>
</evidence>
<feature type="domain" description="Rod shape-determining protein MreC beta-barrel core" evidence="8">
    <location>
        <begin position="126"/>
        <end position="265"/>
    </location>
</feature>
<comment type="caution">
    <text evidence="9">The sequence shown here is derived from an EMBL/GenBank/DDBJ whole genome shotgun (WGS) entry which is preliminary data.</text>
</comment>
<evidence type="ECO:0000313" key="10">
    <source>
        <dbReference type="EMBL" id="CAI3935389.1"/>
    </source>
</evidence>
<dbReference type="GeneID" id="83711358"/>
<dbReference type="InterPro" id="IPR055342">
    <property type="entry name" value="MreC_beta-barrel_core"/>
</dbReference>
<keyword evidence="7" id="KW-1133">Transmembrane helix</keyword>
<comment type="similarity">
    <text evidence="1 5">Belongs to the MreC family.</text>
</comment>
<keyword evidence="3 5" id="KW-0133">Cell shape</keyword>
<dbReference type="Gene3D" id="2.40.10.350">
    <property type="entry name" value="Rod shape-determining protein MreC, domain 2"/>
    <property type="match status" value="1"/>
</dbReference>
<dbReference type="InterPro" id="IPR042177">
    <property type="entry name" value="Cell/Rod_1"/>
</dbReference>
<dbReference type="InterPro" id="IPR007221">
    <property type="entry name" value="MreC"/>
</dbReference>
<evidence type="ECO:0000256" key="6">
    <source>
        <dbReference type="SAM" id="MobiDB-lite"/>
    </source>
</evidence>
<dbReference type="Gene3D" id="2.40.10.340">
    <property type="entry name" value="Rod shape-determining protein MreC, domain 1"/>
    <property type="match status" value="1"/>
</dbReference>
<evidence type="ECO:0000259" key="8">
    <source>
        <dbReference type="Pfam" id="PF04085"/>
    </source>
</evidence>
<evidence type="ECO:0000256" key="7">
    <source>
        <dbReference type="SAM" id="Phobius"/>
    </source>
</evidence>
<dbReference type="Proteomes" id="UP001154255">
    <property type="component" value="Unassembled WGS sequence"/>
</dbReference>
<evidence type="ECO:0000256" key="2">
    <source>
        <dbReference type="ARBA" id="ARBA00013855"/>
    </source>
</evidence>
<protein>
    <recommendedName>
        <fullName evidence="2 5">Cell shape-determining protein MreC</fullName>
    </recommendedName>
    <alternativeName>
        <fullName evidence="4 5">Cell shape protein MreC</fullName>
    </alternativeName>
</protein>
<proteinExistence type="inferred from homology"/>
<evidence type="ECO:0000256" key="1">
    <source>
        <dbReference type="ARBA" id="ARBA00009369"/>
    </source>
</evidence>
<dbReference type="PIRSF" id="PIRSF038471">
    <property type="entry name" value="MreC"/>
    <property type="match status" value="1"/>
</dbReference>
<dbReference type="AlphaFoldDB" id="A0A9W4X8S2"/>
<gene>
    <name evidence="10" type="ORF">R53529_LOCUS782</name>
    <name evidence="9" type="ORF">R53530_LOCUS319</name>
</gene>
<keyword evidence="12" id="KW-1185">Reference proteome</keyword>
<sequence length="304" mass="34049">MIPLSIHLKQGLTKLVLPFLFVMACLVMLIGQAKPKLVEAMRLKVTDFLAPGYALIEEPFNFIYNLAHSLKDIQNLSTDNKKLKEENLQLRRWYHVAMGLSEENIKLKNQLHWIPEPRLSFVTTRVVADVSGVYHKAILVILGEDHAVNPGQVVLDGFGLIGRVTEVGNRSARILLINDDSSRIPIRLSESHAQAIMAGDNSLYPRLIFYPEDKHPIEGEKVLTEGQGDTLPAGIPIGYVHYIKKGQPVVVPYLPLDHLRIVRIVDYGNKEVTPPDAPGRITPSNKRVRQGPVASPTMLERDEQ</sequence>
<dbReference type="GO" id="GO:0008360">
    <property type="term" value="P:regulation of cell shape"/>
    <property type="evidence" value="ECO:0007669"/>
    <property type="project" value="UniProtKB-KW"/>
</dbReference>
<dbReference type="NCBIfam" id="NF010512">
    <property type="entry name" value="PRK13922.12-1"/>
    <property type="match status" value="1"/>
</dbReference>
<feature type="transmembrane region" description="Helical" evidence="7">
    <location>
        <begin position="12"/>
        <end position="31"/>
    </location>
</feature>
<dbReference type="PANTHER" id="PTHR34138:SF1">
    <property type="entry name" value="CELL SHAPE-DETERMINING PROTEIN MREC"/>
    <property type="match status" value="1"/>
</dbReference>
<keyword evidence="7" id="KW-0472">Membrane</keyword>
<evidence type="ECO:0000313" key="12">
    <source>
        <dbReference type="Proteomes" id="UP001154259"/>
    </source>
</evidence>
<dbReference type="EMBL" id="CAMXCM010000001">
    <property type="protein sequence ID" value="CAI3925573.1"/>
    <property type="molecule type" value="Genomic_DNA"/>
</dbReference>
<dbReference type="EMBL" id="CAMXCS010000001">
    <property type="protein sequence ID" value="CAI3935389.1"/>
    <property type="molecule type" value="Genomic_DNA"/>
</dbReference>
<accession>A0A9W4X8S2</accession>
<reference evidence="9" key="1">
    <citation type="submission" date="2022-10" db="EMBL/GenBank/DDBJ databases">
        <authorList>
            <person name="Botero Cardona J."/>
        </authorList>
    </citation>
    <scope>NUCLEOTIDE SEQUENCE</scope>
    <source>
        <strain evidence="9">LMG 31819</strain>
        <strain evidence="10">R-53529</strain>
    </source>
</reference>
<feature type="region of interest" description="Disordered" evidence="6">
    <location>
        <begin position="272"/>
        <end position="304"/>
    </location>
</feature>
<keyword evidence="7" id="KW-0812">Transmembrane</keyword>
<comment type="function">
    <text evidence="5">Involved in formation and maintenance of cell shape.</text>
</comment>
<dbReference type="RefSeq" id="WP_271789212.1">
    <property type="nucleotide sequence ID" value="NZ_CAMXCK010000001.1"/>
</dbReference>
<evidence type="ECO:0000313" key="11">
    <source>
        <dbReference type="Proteomes" id="UP001154255"/>
    </source>
</evidence>
<name>A0A9W4X8S2_9PROT</name>
<evidence type="ECO:0000256" key="5">
    <source>
        <dbReference type="PIRNR" id="PIRNR038471"/>
    </source>
</evidence>
<evidence type="ECO:0000256" key="4">
    <source>
        <dbReference type="ARBA" id="ARBA00032089"/>
    </source>
</evidence>
<evidence type="ECO:0000256" key="3">
    <source>
        <dbReference type="ARBA" id="ARBA00022960"/>
    </source>
</evidence>
<organism evidence="9 11">
    <name type="scientific">Commensalibacter communis</name>
    <dbReference type="NCBI Taxonomy" id="2972786"/>
    <lineage>
        <taxon>Bacteria</taxon>
        <taxon>Pseudomonadati</taxon>
        <taxon>Pseudomonadota</taxon>
        <taxon>Alphaproteobacteria</taxon>
        <taxon>Acetobacterales</taxon>
        <taxon>Acetobacteraceae</taxon>
    </lineage>
</organism>